<dbReference type="InterPro" id="IPR052897">
    <property type="entry name" value="Sec-Metab_Biosynth_Hydrolase"/>
</dbReference>
<dbReference type="OrthoDB" id="4224191at2759"/>
<proteinExistence type="predicted"/>
<dbReference type="Proteomes" id="UP000509510">
    <property type="component" value="Chromosome I"/>
</dbReference>
<dbReference type="InterPro" id="IPR000073">
    <property type="entry name" value="AB_hydrolase_1"/>
</dbReference>
<evidence type="ECO:0000259" key="1">
    <source>
        <dbReference type="Pfam" id="PF12697"/>
    </source>
</evidence>
<dbReference type="PANTHER" id="PTHR37017">
    <property type="entry name" value="AB HYDROLASE-1 DOMAIN-CONTAINING PROTEIN-RELATED"/>
    <property type="match status" value="1"/>
</dbReference>
<protein>
    <recommendedName>
        <fullName evidence="1">AB hydrolase-1 domain-containing protein</fullName>
    </recommendedName>
</protein>
<dbReference type="Gene3D" id="3.40.50.1820">
    <property type="entry name" value="alpha/beta hydrolase"/>
    <property type="match status" value="1"/>
</dbReference>
<name>A0A7H8QHE6_TALRU</name>
<reference evidence="3" key="1">
    <citation type="submission" date="2020-06" db="EMBL/GenBank/DDBJ databases">
        <title>A chromosome-scale genome assembly of Talaromyces rugulosus W13939.</title>
        <authorList>
            <person name="Wang B."/>
            <person name="Guo L."/>
            <person name="Ye K."/>
            <person name="Wang L."/>
        </authorList>
    </citation>
    <scope>NUCLEOTIDE SEQUENCE [LARGE SCALE GENOMIC DNA]</scope>
    <source>
        <strain evidence="3">W13939</strain>
    </source>
</reference>
<gene>
    <name evidence="2" type="ORF">TRUGW13939_00378</name>
</gene>
<feature type="domain" description="AB hydrolase-1" evidence="1">
    <location>
        <begin position="12"/>
        <end position="247"/>
    </location>
</feature>
<dbReference type="Pfam" id="PF12697">
    <property type="entry name" value="Abhydrolase_6"/>
    <property type="match status" value="1"/>
</dbReference>
<dbReference type="EMBL" id="CP055898">
    <property type="protein sequence ID" value="QKX53300.1"/>
    <property type="molecule type" value="Genomic_DNA"/>
</dbReference>
<organism evidence="2 3">
    <name type="scientific">Talaromyces rugulosus</name>
    <name type="common">Penicillium rugulosum</name>
    <dbReference type="NCBI Taxonomy" id="121627"/>
    <lineage>
        <taxon>Eukaryota</taxon>
        <taxon>Fungi</taxon>
        <taxon>Dikarya</taxon>
        <taxon>Ascomycota</taxon>
        <taxon>Pezizomycotina</taxon>
        <taxon>Eurotiomycetes</taxon>
        <taxon>Eurotiomycetidae</taxon>
        <taxon>Eurotiales</taxon>
        <taxon>Trichocomaceae</taxon>
        <taxon>Talaromyces</taxon>
        <taxon>Talaromyces sect. Islandici</taxon>
    </lineage>
</organism>
<dbReference type="KEGG" id="trg:TRUGW13939_00378"/>
<dbReference type="PANTHER" id="PTHR37017:SF11">
    <property type="entry name" value="ESTERASE_LIPASE_THIOESTERASE DOMAIN-CONTAINING PROTEIN"/>
    <property type="match status" value="1"/>
</dbReference>
<dbReference type="InterPro" id="IPR029058">
    <property type="entry name" value="AB_hydrolase_fold"/>
</dbReference>
<sequence>MYVAMSSPLSSIVLVPGAWHTPDCFDQFRSVLSELNLSSSAVANPSVGDATVSKTLTDDVDNLRSVITQLIEQEDKFITVLAHSYGGMVASGAVKDLGYAERKRIGKRGGVVMVVYLAACAIPEGMTVVQSCGGSPAPWWEYKGNQIFANDRNISNPAHTLYNDLPPTMQEQAISKLQPINAACFDMPNSYEPWRDMPCTYIFAERDNCVPLPGQHYFVGLMGDGVATASLSTSHSPFLSQPRELAALVQRAVHEGLKKAGAFD</sequence>
<dbReference type="SUPFAM" id="SSF53474">
    <property type="entry name" value="alpha/beta-Hydrolases"/>
    <property type="match status" value="1"/>
</dbReference>
<keyword evidence="3" id="KW-1185">Reference proteome</keyword>
<evidence type="ECO:0000313" key="3">
    <source>
        <dbReference type="Proteomes" id="UP000509510"/>
    </source>
</evidence>
<accession>A0A7H8QHE6</accession>
<dbReference type="GeneID" id="55987891"/>
<evidence type="ECO:0000313" key="2">
    <source>
        <dbReference type="EMBL" id="QKX53300.1"/>
    </source>
</evidence>
<dbReference type="RefSeq" id="XP_035339479.1">
    <property type="nucleotide sequence ID" value="XM_035483586.1"/>
</dbReference>
<dbReference type="AlphaFoldDB" id="A0A7H8QHE6"/>